<gene>
    <name evidence="1" type="ORF">METZ01_LOCUS39432</name>
</gene>
<dbReference type="EMBL" id="UINC01001689">
    <property type="protein sequence ID" value="SUZ86578.1"/>
    <property type="molecule type" value="Genomic_DNA"/>
</dbReference>
<name>A0A381R6S6_9ZZZZ</name>
<sequence>MMIIKEKIMAVMLLIVAIALLSSMACGVKAGNNRPARDDRTSTQGVFHRTPVTVLENLRVDLSKENGDCEAEPGDISVPAAARIRLGVQLGGTSVKEGATNSIEIVGEVKEATYEVSGLTIKAAGGALDVGVTELSLDLTSGSRKNYDFNIASAGTFDILCDGNKVGVFTATE</sequence>
<dbReference type="PROSITE" id="PS51257">
    <property type="entry name" value="PROKAR_LIPOPROTEIN"/>
    <property type="match status" value="1"/>
</dbReference>
<evidence type="ECO:0000313" key="1">
    <source>
        <dbReference type="EMBL" id="SUZ86578.1"/>
    </source>
</evidence>
<accession>A0A381R6S6</accession>
<proteinExistence type="predicted"/>
<reference evidence="1" key="1">
    <citation type="submission" date="2018-05" db="EMBL/GenBank/DDBJ databases">
        <authorList>
            <person name="Lanie J.A."/>
            <person name="Ng W.-L."/>
            <person name="Kazmierczak K.M."/>
            <person name="Andrzejewski T.M."/>
            <person name="Davidsen T.M."/>
            <person name="Wayne K.J."/>
            <person name="Tettelin H."/>
            <person name="Glass J.I."/>
            <person name="Rusch D."/>
            <person name="Podicherti R."/>
            <person name="Tsui H.-C.T."/>
            <person name="Winkler M.E."/>
        </authorList>
    </citation>
    <scope>NUCLEOTIDE SEQUENCE</scope>
</reference>
<dbReference type="AlphaFoldDB" id="A0A381R6S6"/>
<protein>
    <submittedName>
        <fullName evidence="1">Uncharacterized protein</fullName>
    </submittedName>
</protein>
<organism evidence="1">
    <name type="scientific">marine metagenome</name>
    <dbReference type="NCBI Taxonomy" id="408172"/>
    <lineage>
        <taxon>unclassified sequences</taxon>
        <taxon>metagenomes</taxon>
        <taxon>ecological metagenomes</taxon>
    </lineage>
</organism>